<dbReference type="Proteomes" id="UP001258017">
    <property type="component" value="Unassembled WGS sequence"/>
</dbReference>
<evidence type="ECO:0000256" key="3">
    <source>
        <dbReference type="RuleBase" id="RU000363"/>
    </source>
</evidence>
<dbReference type="PANTHER" id="PTHR43115:SF4">
    <property type="entry name" value="DEHYDROGENASE_REDUCTASE SDR FAMILY MEMBER 11"/>
    <property type="match status" value="1"/>
</dbReference>
<comment type="caution">
    <text evidence="4">The sequence shown here is derived from an EMBL/GenBank/DDBJ whole genome shotgun (WGS) entry which is preliminary data.</text>
</comment>
<evidence type="ECO:0000256" key="1">
    <source>
        <dbReference type="ARBA" id="ARBA00006484"/>
    </source>
</evidence>
<reference evidence="4" key="1">
    <citation type="submission" date="2021-08" db="EMBL/GenBank/DDBJ databases">
        <authorList>
            <person name="Misof B."/>
            <person name="Oliver O."/>
            <person name="Podsiadlowski L."/>
            <person name="Donath A."/>
            <person name="Peters R."/>
            <person name="Mayer C."/>
            <person name="Rust J."/>
            <person name="Gunkel S."/>
            <person name="Lesny P."/>
            <person name="Martin S."/>
            <person name="Oeyen J.P."/>
            <person name="Petersen M."/>
            <person name="Panagiotis P."/>
            <person name="Wilbrandt J."/>
            <person name="Tanja T."/>
        </authorList>
    </citation>
    <scope>NUCLEOTIDE SEQUENCE</scope>
    <source>
        <strain evidence="4">GBR_01_08_01A</strain>
        <tissue evidence="4">Thorax + abdomen</tissue>
    </source>
</reference>
<name>A0AAD9RU84_9HYME</name>
<evidence type="ECO:0008006" key="6">
    <source>
        <dbReference type="Google" id="ProtNLM"/>
    </source>
</evidence>
<dbReference type="InterPro" id="IPR002347">
    <property type="entry name" value="SDR_fam"/>
</dbReference>
<organism evidence="4 5">
    <name type="scientific">Odynerus spinipes</name>
    <dbReference type="NCBI Taxonomy" id="1348599"/>
    <lineage>
        <taxon>Eukaryota</taxon>
        <taxon>Metazoa</taxon>
        <taxon>Ecdysozoa</taxon>
        <taxon>Arthropoda</taxon>
        <taxon>Hexapoda</taxon>
        <taxon>Insecta</taxon>
        <taxon>Pterygota</taxon>
        <taxon>Neoptera</taxon>
        <taxon>Endopterygota</taxon>
        <taxon>Hymenoptera</taxon>
        <taxon>Apocrita</taxon>
        <taxon>Aculeata</taxon>
        <taxon>Vespoidea</taxon>
        <taxon>Vespidae</taxon>
        <taxon>Eumeninae</taxon>
        <taxon>Odynerus</taxon>
    </lineage>
</organism>
<reference evidence="4" key="2">
    <citation type="journal article" date="2023" name="Commun. Biol.">
        <title>Intrasexual cuticular hydrocarbon dimorphism in a wasp sheds light on hydrocarbon biosynthesis genes in Hymenoptera.</title>
        <authorList>
            <person name="Moris V.C."/>
            <person name="Podsiadlowski L."/>
            <person name="Martin S."/>
            <person name="Oeyen J.P."/>
            <person name="Donath A."/>
            <person name="Petersen M."/>
            <person name="Wilbrandt J."/>
            <person name="Misof B."/>
            <person name="Liedtke D."/>
            <person name="Thamm M."/>
            <person name="Scheiner R."/>
            <person name="Schmitt T."/>
            <person name="Niehuis O."/>
        </authorList>
    </citation>
    <scope>NUCLEOTIDE SEQUENCE</scope>
    <source>
        <strain evidence="4">GBR_01_08_01A</strain>
    </source>
</reference>
<dbReference type="SUPFAM" id="SSF51735">
    <property type="entry name" value="NAD(P)-binding Rossmann-fold domains"/>
    <property type="match status" value="1"/>
</dbReference>
<protein>
    <recommendedName>
        <fullName evidence="6">Dehydrogenase/reductase SDR family member 11</fullName>
    </recommendedName>
</protein>
<keyword evidence="5" id="KW-1185">Reference proteome</keyword>
<sequence>MERWKGKIAVVTGSAFGIGCLEAVDNTENRINGYYPLRCDVSREEDVDAAFSFVERTLGGIDIMVNNAGVTDYTRVIESDRRAFERLLNINVLAVAVCINRAVRSMRERNVEGHVFNINSVLGHEIPSGYLSDADGCNGWNLYPTCKHGTVALTHTVRRELCAIKAPIRITSISPGLVKTRIAKDAPYVEDLLEKMPMLLPQDVADALLYALGTRPEVQITQLTIQVTGEP</sequence>
<dbReference type="EMBL" id="JAIFRP010000021">
    <property type="protein sequence ID" value="KAK2585715.1"/>
    <property type="molecule type" value="Genomic_DNA"/>
</dbReference>
<accession>A0AAD9RU84</accession>
<dbReference type="AlphaFoldDB" id="A0AAD9RU84"/>
<dbReference type="Pfam" id="PF00106">
    <property type="entry name" value="adh_short"/>
    <property type="match status" value="1"/>
</dbReference>
<evidence type="ECO:0000256" key="2">
    <source>
        <dbReference type="ARBA" id="ARBA00023002"/>
    </source>
</evidence>
<evidence type="ECO:0000313" key="4">
    <source>
        <dbReference type="EMBL" id="KAK2585715.1"/>
    </source>
</evidence>
<proteinExistence type="inferred from homology"/>
<dbReference type="GO" id="GO:0016491">
    <property type="term" value="F:oxidoreductase activity"/>
    <property type="evidence" value="ECO:0007669"/>
    <property type="project" value="UniProtKB-KW"/>
</dbReference>
<keyword evidence="2" id="KW-0560">Oxidoreductase</keyword>
<dbReference type="PRINTS" id="PR00081">
    <property type="entry name" value="GDHRDH"/>
</dbReference>
<evidence type="ECO:0000313" key="5">
    <source>
        <dbReference type="Proteomes" id="UP001258017"/>
    </source>
</evidence>
<gene>
    <name evidence="4" type="ORF">KPH14_010328</name>
</gene>
<dbReference type="Gene3D" id="3.40.50.720">
    <property type="entry name" value="NAD(P)-binding Rossmann-like Domain"/>
    <property type="match status" value="1"/>
</dbReference>
<dbReference type="PROSITE" id="PS51257">
    <property type="entry name" value="PROKAR_LIPOPROTEIN"/>
    <property type="match status" value="1"/>
</dbReference>
<dbReference type="InterPro" id="IPR036291">
    <property type="entry name" value="NAD(P)-bd_dom_sf"/>
</dbReference>
<comment type="similarity">
    <text evidence="1 3">Belongs to the short-chain dehydrogenases/reductases (SDR) family.</text>
</comment>
<dbReference type="PANTHER" id="PTHR43115">
    <property type="entry name" value="DEHYDROGENASE/REDUCTASE SDR FAMILY MEMBER 11"/>
    <property type="match status" value="1"/>
</dbReference>
<dbReference type="PRINTS" id="PR00080">
    <property type="entry name" value="SDRFAMILY"/>
</dbReference>